<dbReference type="GO" id="GO:0010498">
    <property type="term" value="P:proteasomal protein catabolic process"/>
    <property type="evidence" value="ECO:0007669"/>
    <property type="project" value="InterPro"/>
</dbReference>
<comment type="function">
    <text evidence="4">Non-catalytic component of the proteasome, a multicatalytic proteinase complex which is characterized by its ability to cleave peptides with Arg, Phe, Tyr, Leu, and Glu adjacent to the leaving group at neutral or slightly basic pH. The proteasome has an ATP-dependent proteolytic activity.</text>
</comment>
<dbReference type="GeneID" id="108052120"/>
<dbReference type="RefSeq" id="XP_016989935.1">
    <property type="nucleotide sequence ID" value="XM_017134446.1"/>
</dbReference>
<organism evidence="9">
    <name type="scientific">Drosophila rhopaloa</name>
    <name type="common">Fruit fly</name>
    <dbReference type="NCBI Taxonomy" id="1041015"/>
    <lineage>
        <taxon>Eukaryota</taxon>
        <taxon>Metazoa</taxon>
        <taxon>Ecdysozoa</taxon>
        <taxon>Arthropoda</taxon>
        <taxon>Hexapoda</taxon>
        <taxon>Insecta</taxon>
        <taxon>Pterygota</taxon>
        <taxon>Neoptera</taxon>
        <taxon>Endopterygota</taxon>
        <taxon>Diptera</taxon>
        <taxon>Brachycera</taxon>
        <taxon>Muscomorpha</taxon>
        <taxon>Ephydroidea</taxon>
        <taxon>Drosophilidae</taxon>
        <taxon>Drosophila</taxon>
        <taxon>Sophophora</taxon>
    </lineage>
</organism>
<dbReference type="Proteomes" id="UP001652680">
    <property type="component" value="Unassembled WGS sequence"/>
</dbReference>
<gene>
    <name evidence="9" type="primary">LOC108052120</name>
    <name evidence="7" type="synonym">108052120</name>
</gene>
<comment type="function">
    <text evidence="6">Component of the proteasome, a multicatalytic proteinase complex which is characterized by its ability to cleave peptides with Arg, Phe, Tyr, Leu, and Glu adjacent to the leaving group at neutral or slightly basic pH. The proteasome has an ATP-dependent proteolytic activity.</text>
</comment>
<dbReference type="PANTHER" id="PTHR32194">
    <property type="entry name" value="METALLOPROTEASE TLDD"/>
    <property type="match status" value="1"/>
</dbReference>
<dbReference type="InterPro" id="IPR029055">
    <property type="entry name" value="Ntn_hydrolases_N"/>
</dbReference>
<comment type="subunit">
    <text evidence="6">Component of the proteasome complex.</text>
</comment>
<name>A0A6P4FHK1_DRORH</name>
<dbReference type="InterPro" id="IPR035206">
    <property type="entry name" value="Proteasome_beta2"/>
</dbReference>
<keyword evidence="1 6" id="KW-0963">Cytoplasm</keyword>
<dbReference type="CTD" id="33449"/>
<evidence type="ECO:0000313" key="9">
    <source>
        <dbReference type="RefSeq" id="XP_016989935.1"/>
    </source>
</evidence>
<comment type="subcellular location">
    <subcellularLocation>
        <location evidence="6">Cytoplasm</location>
    </subcellularLocation>
    <subcellularLocation>
        <location evidence="6">Nucleus</location>
    </subcellularLocation>
</comment>
<evidence type="ECO:0000313" key="7">
    <source>
        <dbReference type="EnsemblMetazoa" id="XP_016989935.1"/>
    </source>
</evidence>
<evidence type="ECO:0000256" key="1">
    <source>
        <dbReference type="ARBA" id="ARBA00022490"/>
    </source>
</evidence>
<dbReference type="CDD" id="cd03758">
    <property type="entry name" value="proteasome_beta_type_2"/>
    <property type="match status" value="1"/>
</dbReference>
<proteinExistence type="inferred from homology"/>
<evidence type="ECO:0000256" key="5">
    <source>
        <dbReference type="ARBA" id="ARBA00026071"/>
    </source>
</evidence>
<dbReference type="SUPFAM" id="SSF56235">
    <property type="entry name" value="N-terminal nucleophile aminohydrolases (Ntn hydrolases)"/>
    <property type="match status" value="1"/>
</dbReference>
<sequence length="211" mass="23574">METILGIKGADFVMLASDTMKVKSVMLLDDENSKIHRLTDYSMLAAVGDGGDSLQFSDFILRNLDLYRVTNGYDLTISGAVHFTRNNLSAYIRSNVRYLVALLIAGFDPCSGPELHYIDPFGSSVPIRYGGHGSGINFCTPIFEEFYKPTLDKRTAYNIIQKCVAEIQKRLVINLRNFDVFVIGREGITKLDPINQVSLRAQLMGNPPTRK</sequence>
<reference evidence="8" key="1">
    <citation type="journal article" date="2021" name="Elife">
        <title>Highly contiguous assemblies of 101 drosophilid genomes.</title>
        <authorList>
            <person name="Kim B.Y."/>
            <person name="Wang J.R."/>
            <person name="Miller D.E."/>
            <person name="Barmina O."/>
            <person name="Delaney E."/>
            <person name="Thompson A."/>
            <person name="Comeault A.A."/>
            <person name="Peede D."/>
            <person name="D'Agostino E.R."/>
            <person name="Pelaez J."/>
            <person name="Aguilar J.M."/>
            <person name="Haji D."/>
            <person name="Matsunaga T."/>
            <person name="Armstrong E.E."/>
            <person name="Zych M."/>
            <person name="Ogawa Y."/>
            <person name="Stamenkovic-Radak M."/>
            <person name="Jelic M."/>
            <person name="Veselinovic M.S."/>
            <person name="Tanaskovic M."/>
            <person name="Eric P."/>
            <person name="Gao J.J."/>
            <person name="Katoh T.K."/>
            <person name="Toda M.J."/>
            <person name="Watabe H."/>
            <person name="Watada M."/>
            <person name="Davis J.S."/>
            <person name="Moyle L.C."/>
            <person name="Manoli G."/>
            <person name="Bertolini E."/>
            <person name="Kostal V."/>
            <person name="Hawley R.S."/>
            <person name="Takahashi A."/>
            <person name="Jones C.D."/>
            <person name="Price D.K."/>
            <person name="Whiteman N."/>
            <person name="Kopp A."/>
            <person name="Matute D.R."/>
            <person name="Petrov D.A."/>
        </authorList>
    </citation>
    <scope>NUCLEOTIDE SEQUENCE [LARGE SCALE GENOMIC DNA]</scope>
</reference>
<keyword evidence="8" id="KW-1185">Reference proteome</keyword>
<accession>A0A6P4FHK1</accession>
<dbReference type="OrthoDB" id="268428at2759"/>
<comment type="subunit">
    <text evidence="5">The 26S proteasome consists of a 20S proteasome core and two 19S regulatory subunits. The 20S proteasome core is composed of 28 subunits that are arranged in four stacked rings, resulting in a barrel-shaped structure. The two end rings are each formed by seven alpha subunits, and the two central rings are each formed by seven beta subunits. The catalytic chamber with the active sites is on the inside of the barrel.</text>
</comment>
<dbReference type="InterPro" id="IPR016050">
    <property type="entry name" value="Proteasome_bsu_CS"/>
</dbReference>
<evidence type="ECO:0000256" key="4">
    <source>
        <dbReference type="ARBA" id="ARBA00024953"/>
    </source>
</evidence>
<dbReference type="GO" id="GO:0005839">
    <property type="term" value="C:proteasome core complex"/>
    <property type="evidence" value="ECO:0007669"/>
    <property type="project" value="InterPro"/>
</dbReference>
<dbReference type="AlphaFoldDB" id="A0A6P4FHK1"/>
<dbReference type="InterPro" id="IPR001353">
    <property type="entry name" value="Proteasome_sua/b"/>
</dbReference>
<dbReference type="PROSITE" id="PS51476">
    <property type="entry name" value="PROTEASOME_BETA_2"/>
    <property type="match status" value="1"/>
</dbReference>
<reference evidence="7" key="3">
    <citation type="submission" date="2025-05" db="UniProtKB">
        <authorList>
            <consortium name="EnsemblMetazoa"/>
        </authorList>
    </citation>
    <scope>IDENTIFICATION</scope>
</reference>
<evidence type="ECO:0000256" key="2">
    <source>
        <dbReference type="ARBA" id="ARBA00022942"/>
    </source>
</evidence>
<dbReference type="PROSITE" id="PS00854">
    <property type="entry name" value="PROTEASOME_BETA_1"/>
    <property type="match status" value="1"/>
</dbReference>
<reference evidence="9" key="2">
    <citation type="submission" date="2025-04" db="UniProtKB">
        <authorList>
            <consortium name="RefSeq"/>
        </authorList>
    </citation>
    <scope>IDENTIFICATION</scope>
</reference>
<dbReference type="EnsemblMetazoa" id="XM_017134446.2">
    <property type="protein sequence ID" value="XP_016989935.1"/>
    <property type="gene ID" value="LOC108052120"/>
</dbReference>
<evidence type="ECO:0000313" key="8">
    <source>
        <dbReference type="Proteomes" id="UP001652680"/>
    </source>
</evidence>
<dbReference type="InterPro" id="IPR023333">
    <property type="entry name" value="Proteasome_suB-type"/>
</dbReference>
<dbReference type="Gene3D" id="3.60.20.10">
    <property type="entry name" value="Glutamine Phosphoribosylpyrophosphate, subunit 1, domain 1"/>
    <property type="match status" value="1"/>
</dbReference>
<evidence type="ECO:0000256" key="3">
    <source>
        <dbReference type="ARBA" id="ARBA00023242"/>
    </source>
</evidence>
<dbReference type="Pfam" id="PF00227">
    <property type="entry name" value="Proteasome"/>
    <property type="match status" value="1"/>
</dbReference>
<keyword evidence="3 6" id="KW-0539">Nucleus</keyword>
<comment type="similarity">
    <text evidence="6">Belongs to the peptidase T1B family.</text>
</comment>
<dbReference type="PANTHER" id="PTHR32194:SF2">
    <property type="entry name" value="PROTEASOME SUBUNIT BETA TYPE-1"/>
    <property type="match status" value="1"/>
</dbReference>
<dbReference type="GO" id="GO:0005634">
    <property type="term" value="C:nucleus"/>
    <property type="evidence" value="ECO:0007669"/>
    <property type="project" value="UniProtKB-SubCell"/>
</dbReference>
<dbReference type="GO" id="GO:0005737">
    <property type="term" value="C:cytoplasm"/>
    <property type="evidence" value="ECO:0007669"/>
    <property type="project" value="UniProtKB-SubCell"/>
</dbReference>
<evidence type="ECO:0000256" key="6">
    <source>
        <dbReference type="RuleBase" id="RU004203"/>
    </source>
</evidence>
<protein>
    <recommendedName>
        <fullName evidence="6">Proteasome subunit beta</fullName>
    </recommendedName>
</protein>
<keyword evidence="2 6" id="KW-0647">Proteasome</keyword>